<protein>
    <recommendedName>
        <fullName evidence="1">DUF4340 domain-containing protein</fullName>
    </recommendedName>
</protein>
<sequence length="307" mass="36256">MKKSKLILLLVLLMLIGLYFVLRTNRPQEKLARVFDLDTLSINRIEIYDAQDTLKMVKQNNIWKLIYPVNWEADSLKIRDLFREVITAKYAKTPMGTGKEAIEKFHQKDEEALHIIVSDGKKSIHTLFSNLDNPYDYFRYAGSDKIYQLKAKVTNNYNTDLSNWRSPHIVSHKEEELLKIEVTHPKNKYTLTRNGLQWTFQDAHNEFKIHPANRAMLKILNILESLNTYIFVDNAQAEYAEKFKNPYCTVKLYLTGNRTQELKFIEHTQGYYLMMVDNDPSVLFVVVWDTVFRFTRHPDIFKMQEFG</sequence>
<dbReference type="STRING" id="459349.CLOAM0624"/>
<dbReference type="Proteomes" id="UP000002019">
    <property type="component" value="Chromosome"/>
</dbReference>
<feature type="domain" description="DUF4340" evidence="1">
    <location>
        <begin position="63"/>
        <end position="241"/>
    </location>
</feature>
<proteinExistence type="predicted"/>
<reference evidence="2 3" key="1">
    <citation type="journal article" date="2008" name="J. Bacteriol.">
        <title>'Candidatus Cloacamonas acidaminovorans': genome sequence reconstruction provides a first glimpse of a new bacterial division.</title>
        <authorList>
            <person name="Pelletier E."/>
            <person name="Kreimeyer A."/>
            <person name="Bocs S."/>
            <person name="Rouy Z."/>
            <person name="Gyapay G."/>
            <person name="Chouari R."/>
            <person name="Riviere D."/>
            <person name="Ganesan A."/>
            <person name="Daegelen P."/>
            <person name="Sghir A."/>
            <person name="Cohen G.N."/>
            <person name="Medigue C."/>
            <person name="Weissenbach J."/>
            <person name="Le Paslier D."/>
        </authorList>
    </citation>
    <scope>NUCLEOTIDE SEQUENCE [LARGE SCALE GENOMIC DNA]</scope>
    <source>
        <strain evidence="3">Evry</strain>
    </source>
</reference>
<accession>B0VGS2</accession>
<dbReference type="Pfam" id="PF14238">
    <property type="entry name" value="DUF4340"/>
    <property type="match status" value="1"/>
</dbReference>
<evidence type="ECO:0000259" key="1">
    <source>
        <dbReference type="Pfam" id="PF14238"/>
    </source>
</evidence>
<dbReference type="KEGG" id="caci:CLOAM0624"/>
<evidence type="ECO:0000313" key="3">
    <source>
        <dbReference type="Proteomes" id="UP000002019"/>
    </source>
</evidence>
<dbReference type="OrthoDB" id="2044143at2"/>
<gene>
    <name evidence="2" type="ordered locus">CLOAM0624</name>
</gene>
<keyword evidence="3" id="KW-1185">Reference proteome</keyword>
<dbReference type="EMBL" id="CU466930">
    <property type="protein sequence ID" value="CAO80509.1"/>
    <property type="molecule type" value="Genomic_DNA"/>
</dbReference>
<dbReference type="AlphaFoldDB" id="B0VGS2"/>
<organism evidence="2 3">
    <name type="scientific">Cloacimonas acidaminovorans (strain Evry)</name>
    <dbReference type="NCBI Taxonomy" id="459349"/>
    <lineage>
        <taxon>Bacteria</taxon>
        <taxon>Pseudomonadati</taxon>
        <taxon>Candidatus Cloacimonadota</taxon>
        <taxon>Candidatus Cloacimonadia</taxon>
        <taxon>Candidatus Cloacimonadales</taxon>
        <taxon>Candidatus Cloacimonadaceae</taxon>
        <taxon>Candidatus Cloacimonas</taxon>
    </lineage>
</organism>
<name>B0VGS2_CLOAI</name>
<dbReference type="HOGENOM" id="CLU_905203_0_0_0"/>
<evidence type="ECO:0000313" key="2">
    <source>
        <dbReference type="EMBL" id="CAO80509.1"/>
    </source>
</evidence>
<dbReference type="RefSeq" id="WP_015424369.1">
    <property type="nucleotide sequence ID" value="NC_020449.1"/>
</dbReference>
<dbReference type="InterPro" id="IPR025641">
    <property type="entry name" value="DUF4340"/>
</dbReference>